<dbReference type="AlphaFoldDB" id="A0A240E196"/>
<protein>
    <submittedName>
        <fullName evidence="1">Uncharacterized protein</fullName>
    </submittedName>
</protein>
<sequence length="48" mass="5701">MSQIKLSVKFFKTELGLEPVRDWLKDLEQADKKTIGKANEDKIYRNKF</sequence>
<dbReference type="Proteomes" id="UP000218069">
    <property type="component" value="Unassembled WGS sequence"/>
</dbReference>
<gene>
    <name evidence="1" type="ORF">SAMN06295945_1581</name>
</gene>
<name>A0A240E196_9BURK</name>
<evidence type="ECO:0000313" key="2">
    <source>
        <dbReference type="Proteomes" id="UP000218069"/>
    </source>
</evidence>
<dbReference type="EMBL" id="OANS01000004">
    <property type="protein sequence ID" value="SNX29215.1"/>
    <property type="molecule type" value="Genomic_DNA"/>
</dbReference>
<evidence type="ECO:0000313" key="1">
    <source>
        <dbReference type="EMBL" id="SNX29215.1"/>
    </source>
</evidence>
<reference evidence="2" key="1">
    <citation type="submission" date="2017-08" db="EMBL/GenBank/DDBJ databases">
        <authorList>
            <person name="Varghese N."/>
            <person name="Submissions S."/>
        </authorList>
    </citation>
    <scope>NUCLEOTIDE SEQUENCE [LARGE SCALE GENOMIC DNA]</scope>
    <source>
        <strain evidence="2">AP-Melu-1000-B4</strain>
    </source>
</reference>
<organism evidence="1 2">
    <name type="scientific">Polynucleobacter meluiroseus</name>
    <dbReference type="NCBI Taxonomy" id="1938814"/>
    <lineage>
        <taxon>Bacteria</taxon>
        <taxon>Pseudomonadati</taxon>
        <taxon>Pseudomonadota</taxon>
        <taxon>Betaproteobacteria</taxon>
        <taxon>Burkholderiales</taxon>
        <taxon>Burkholderiaceae</taxon>
        <taxon>Polynucleobacter</taxon>
    </lineage>
</organism>
<keyword evidence="2" id="KW-1185">Reference proteome</keyword>
<proteinExistence type="predicted"/>
<accession>A0A240E196</accession>